<feature type="region of interest" description="Disordered" evidence="4">
    <location>
        <begin position="1"/>
        <end position="22"/>
    </location>
</feature>
<keyword evidence="7" id="KW-1185">Reference proteome</keyword>
<feature type="domain" description="Ubiquitin-like protease family profile" evidence="5">
    <location>
        <begin position="227"/>
        <end position="315"/>
    </location>
</feature>
<dbReference type="EMBL" id="JBANRG010000031">
    <property type="protein sequence ID" value="KAK7451312.1"/>
    <property type="molecule type" value="Genomic_DNA"/>
</dbReference>
<feature type="compositionally biased region" description="Basic and acidic residues" evidence="4">
    <location>
        <begin position="13"/>
        <end position="22"/>
    </location>
</feature>
<evidence type="ECO:0000259" key="5">
    <source>
        <dbReference type="Pfam" id="PF02902"/>
    </source>
</evidence>
<keyword evidence="3" id="KW-0378">Hydrolase</keyword>
<dbReference type="SUPFAM" id="SSF54001">
    <property type="entry name" value="Cysteine proteinases"/>
    <property type="match status" value="1"/>
</dbReference>
<dbReference type="InterPro" id="IPR003653">
    <property type="entry name" value="Peptidase_C48_C"/>
</dbReference>
<comment type="similarity">
    <text evidence="1">Belongs to the peptidase C48 family.</text>
</comment>
<gene>
    <name evidence="6" type="ORF">VKT23_012653</name>
</gene>
<protein>
    <recommendedName>
        <fullName evidence="5">Ubiquitin-like protease family profile domain-containing protein</fullName>
    </recommendedName>
</protein>
<name>A0ABR1JAE3_9AGAR</name>
<dbReference type="Gene3D" id="3.40.395.10">
    <property type="entry name" value="Adenoviral Proteinase, Chain A"/>
    <property type="match status" value="1"/>
</dbReference>
<proteinExistence type="inferred from homology"/>
<comment type="caution">
    <text evidence="6">The sequence shown here is derived from an EMBL/GenBank/DDBJ whole genome shotgun (WGS) entry which is preliminary data.</text>
</comment>
<keyword evidence="2" id="KW-0645">Protease</keyword>
<dbReference type="InterPro" id="IPR038765">
    <property type="entry name" value="Papain-like_cys_pep_sf"/>
</dbReference>
<reference evidence="6 7" key="1">
    <citation type="submission" date="2024-01" db="EMBL/GenBank/DDBJ databases">
        <title>A draft genome for the cacao thread blight pathogen Marasmiellus scandens.</title>
        <authorList>
            <person name="Baruah I.K."/>
            <person name="Leung J."/>
            <person name="Bukari Y."/>
            <person name="Amoako-Attah I."/>
            <person name="Meinhardt L.W."/>
            <person name="Bailey B.A."/>
            <person name="Cohen S.P."/>
        </authorList>
    </citation>
    <scope>NUCLEOTIDE SEQUENCE [LARGE SCALE GENOMIC DNA]</scope>
    <source>
        <strain evidence="6 7">GH-19</strain>
    </source>
</reference>
<accession>A0ABR1JAE3</accession>
<evidence type="ECO:0000256" key="3">
    <source>
        <dbReference type="ARBA" id="ARBA00022801"/>
    </source>
</evidence>
<dbReference type="Pfam" id="PF02902">
    <property type="entry name" value="Peptidase_C48"/>
    <property type="match status" value="1"/>
</dbReference>
<sequence>MGSRQDYVEFEDKESQNSEARKSLSIPNEYLGLLLPPEHGSAIDLINYNLPSVNDPTCPPLDRTHFHVSPSPLNSPQNVIILRTQPAPTMMELRSIIPHVGEALTKGCVSVRRSMSLSFPSTGSGEMNLPIWTLTYWETVHAIWEHKKEWMRAQGWLERKGWYASVLSTLNPVPWSYTMEDRQCGKTFHLARFLSDEWLGDHQISQMIAHLRSRSSGCNGLIEDGTWSYGLIQGYRQQRERILEKAGNALLFNAVQYLAFPVFVKLGADRATILPSQGVAGNHWVAVVIKICDKQILYGDSLGHSPPNELVEALQWWLAQWEMDAQKFCVEDLSTKIKV</sequence>
<organism evidence="6 7">
    <name type="scientific">Marasmiellus scandens</name>
    <dbReference type="NCBI Taxonomy" id="2682957"/>
    <lineage>
        <taxon>Eukaryota</taxon>
        <taxon>Fungi</taxon>
        <taxon>Dikarya</taxon>
        <taxon>Basidiomycota</taxon>
        <taxon>Agaricomycotina</taxon>
        <taxon>Agaricomycetes</taxon>
        <taxon>Agaricomycetidae</taxon>
        <taxon>Agaricales</taxon>
        <taxon>Marasmiineae</taxon>
        <taxon>Omphalotaceae</taxon>
        <taxon>Marasmiellus</taxon>
    </lineage>
</organism>
<dbReference type="Proteomes" id="UP001498398">
    <property type="component" value="Unassembled WGS sequence"/>
</dbReference>
<evidence type="ECO:0000313" key="7">
    <source>
        <dbReference type="Proteomes" id="UP001498398"/>
    </source>
</evidence>
<evidence type="ECO:0000256" key="2">
    <source>
        <dbReference type="ARBA" id="ARBA00022670"/>
    </source>
</evidence>
<evidence type="ECO:0000313" key="6">
    <source>
        <dbReference type="EMBL" id="KAK7451312.1"/>
    </source>
</evidence>
<evidence type="ECO:0000256" key="4">
    <source>
        <dbReference type="SAM" id="MobiDB-lite"/>
    </source>
</evidence>
<evidence type="ECO:0000256" key="1">
    <source>
        <dbReference type="ARBA" id="ARBA00005234"/>
    </source>
</evidence>